<dbReference type="Proteomes" id="UP001497480">
    <property type="component" value="Unassembled WGS sequence"/>
</dbReference>
<reference evidence="1 2" key="1">
    <citation type="submission" date="2024-03" db="EMBL/GenBank/DDBJ databases">
        <authorList>
            <person name="Martinez-Hernandez J."/>
        </authorList>
    </citation>
    <scope>NUCLEOTIDE SEQUENCE [LARGE SCALE GENOMIC DNA]</scope>
</reference>
<proteinExistence type="predicted"/>
<keyword evidence="2" id="KW-1185">Reference proteome</keyword>
<evidence type="ECO:0000313" key="2">
    <source>
        <dbReference type="Proteomes" id="UP001497480"/>
    </source>
</evidence>
<sequence length="61" mass="6934">MVIHYSPDFPASIVTFSTRTQNFSSLRFSIGVSIVQKKLNTINVLRAIPRQFNPFLVHQGN</sequence>
<dbReference type="EMBL" id="CAXHTB010000022">
    <property type="protein sequence ID" value="CAL0329753.1"/>
    <property type="molecule type" value="Genomic_DNA"/>
</dbReference>
<name>A0AAV1Y722_LUPLU</name>
<organism evidence="1 2">
    <name type="scientific">Lupinus luteus</name>
    <name type="common">European yellow lupine</name>
    <dbReference type="NCBI Taxonomy" id="3873"/>
    <lineage>
        <taxon>Eukaryota</taxon>
        <taxon>Viridiplantae</taxon>
        <taxon>Streptophyta</taxon>
        <taxon>Embryophyta</taxon>
        <taxon>Tracheophyta</taxon>
        <taxon>Spermatophyta</taxon>
        <taxon>Magnoliopsida</taxon>
        <taxon>eudicotyledons</taxon>
        <taxon>Gunneridae</taxon>
        <taxon>Pentapetalae</taxon>
        <taxon>rosids</taxon>
        <taxon>fabids</taxon>
        <taxon>Fabales</taxon>
        <taxon>Fabaceae</taxon>
        <taxon>Papilionoideae</taxon>
        <taxon>50 kb inversion clade</taxon>
        <taxon>genistoids sensu lato</taxon>
        <taxon>core genistoids</taxon>
        <taxon>Genisteae</taxon>
        <taxon>Lupinus</taxon>
    </lineage>
</organism>
<dbReference type="AlphaFoldDB" id="A0AAV1Y722"/>
<protein>
    <submittedName>
        <fullName evidence="1">Uncharacterized protein</fullName>
    </submittedName>
</protein>
<gene>
    <name evidence="1" type="ORF">LLUT_LOCUS30813</name>
</gene>
<comment type="caution">
    <text evidence="1">The sequence shown here is derived from an EMBL/GenBank/DDBJ whole genome shotgun (WGS) entry which is preliminary data.</text>
</comment>
<evidence type="ECO:0000313" key="1">
    <source>
        <dbReference type="EMBL" id="CAL0329753.1"/>
    </source>
</evidence>
<accession>A0AAV1Y722</accession>